<evidence type="ECO:0000256" key="2">
    <source>
        <dbReference type="ARBA" id="ARBA00023163"/>
    </source>
</evidence>
<sequence>MMLKEQRLDVILKEVNSKGAASLKELAKLTQASISSIREDVAELDKQKLLKRVHGGAYSLNNNSSANDVEYESRSNIELDAKIKLATKANEFVQDNLLIFIDSGTTTHQLAKLINNKNVTIVTNSINVATELKSHSNVTTILIGGLLKSNTFNVVGSLALDNLKNFNFDIGFIGANGYSNNLGFTTPEINESLFKKEAILKCKKSYILLDKTKINSEFKYTFATNNKNITLITNYKKKDLNLENIIEV</sequence>
<protein>
    <recommendedName>
        <fullName evidence="3">HTH deoR-type domain-containing protein</fullName>
    </recommendedName>
</protein>
<keyword evidence="1" id="KW-0805">Transcription regulation</keyword>
<dbReference type="InterPro" id="IPR036390">
    <property type="entry name" value="WH_DNA-bd_sf"/>
</dbReference>
<dbReference type="InterPro" id="IPR037171">
    <property type="entry name" value="NagB/RpiA_transferase-like"/>
</dbReference>
<dbReference type="eggNOG" id="COG1349">
    <property type="taxonomic scope" value="Bacteria"/>
</dbReference>
<dbReference type="InterPro" id="IPR050313">
    <property type="entry name" value="Carb_Metab_HTH_regulators"/>
</dbReference>
<dbReference type="Gene3D" id="3.40.50.1360">
    <property type="match status" value="1"/>
</dbReference>
<proteinExistence type="predicted"/>
<keyword evidence="2" id="KW-0804">Transcription</keyword>
<gene>
    <name evidence="4" type="ordered locus">MBIO_0849</name>
</gene>
<dbReference type="PANTHER" id="PTHR30363:SF56">
    <property type="entry name" value="TRANSCRIPTIONAL REGULATOR, DEOR FAMILY"/>
    <property type="match status" value="1"/>
</dbReference>
<dbReference type="Proteomes" id="UP000006810">
    <property type="component" value="Chromosome"/>
</dbReference>
<dbReference type="SMART" id="SM00420">
    <property type="entry name" value="HTH_DEOR"/>
    <property type="match status" value="1"/>
</dbReference>
<dbReference type="HOGENOM" id="CLU_060699_1_3_14"/>
<dbReference type="Pfam" id="PF08220">
    <property type="entry name" value="HTH_DeoR"/>
    <property type="match status" value="1"/>
</dbReference>
<dbReference type="GO" id="GO:0003700">
    <property type="term" value="F:DNA-binding transcription factor activity"/>
    <property type="evidence" value="ECO:0007669"/>
    <property type="project" value="InterPro"/>
</dbReference>
<dbReference type="SMART" id="SM01134">
    <property type="entry name" value="DeoRC"/>
    <property type="match status" value="1"/>
</dbReference>
<dbReference type="InterPro" id="IPR014036">
    <property type="entry name" value="DeoR-like_C"/>
</dbReference>
<reference evidence="4 5" key="1">
    <citation type="journal article" date="2009" name="Curr. Microbiol.">
        <title>Molecular cloning and expression of a novel cholinephosphotransferase involved in glycoglycerophospholipid biosynthesis of Mycoplasma fermentans.</title>
        <authorList>
            <person name="Ishida N."/>
            <person name="Irikura D."/>
            <person name="Matsuda K."/>
            <person name="Sato S."/>
            <person name="Asano K."/>
        </authorList>
    </citation>
    <scope>NUCLEOTIDE SEQUENCE [LARGE SCALE GENOMIC DNA]</scope>
    <source>
        <strain evidence="5">ATCC 19989 / NBRC 14854 / NCTC 10117 / PG18</strain>
    </source>
</reference>
<dbReference type="Pfam" id="PF00455">
    <property type="entry name" value="DeoRC"/>
    <property type="match status" value="1"/>
</dbReference>
<dbReference type="EMBL" id="AP009608">
    <property type="protein sequence ID" value="BAH70114.1"/>
    <property type="molecule type" value="Genomic_DNA"/>
</dbReference>
<keyword evidence="5" id="KW-1185">Reference proteome</keyword>
<evidence type="ECO:0000313" key="5">
    <source>
        <dbReference type="Proteomes" id="UP000006810"/>
    </source>
</evidence>
<dbReference type="KEGG" id="mfp:MBIO_0849"/>
<dbReference type="PATRIC" id="fig|496833.3.peg.446"/>
<accession>C4XG42</accession>
<dbReference type="SUPFAM" id="SSF100950">
    <property type="entry name" value="NagB/RpiA/CoA transferase-like"/>
    <property type="match status" value="1"/>
</dbReference>
<dbReference type="SUPFAM" id="SSF46785">
    <property type="entry name" value="Winged helix' DNA-binding domain"/>
    <property type="match status" value="1"/>
</dbReference>
<organism evidence="4 5">
    <name type="scientific">Mycoplasmopsis fermentans (strain ATCC 19989 / NBRC 14854 / NCTC 10117 / PG18)</name>
    <name type="common">Mycoplasma fermentans</name>
    <dbReference type="NCBI Taxonomy" id="496833"/>
    <lineage>
        <taxon>Bacteria</taxon>
        <taxon>Bacillati</taxon>
        <taxon>Mycoplasmatota</taxon>
        <taxon>Mycoplasmoidales</taxon>
        <taxon>Metamycoplasmataceae</taxon>
        <taxon>Mycoplasmopsis</taxon>
    </lineage>
</organism>
<dbReference type="AlphaFoldDB" id="C4XG42"/>
<dbReference type="PANTHER" id="PTHR30363">
    <property type="entry name" value="HTH-TYPE TRANSCRIPTIONAL REGULATOR SRLR-RELATED"/>
    <property type="match status" value="1"/>
</dbReference>
<evidence type="ECO:0000313" key="4">
    <source>
        <dbReference type="EMBL" id="BAH70114.1"/>
    </source>
</evidence>
<feature type="domain" description="HTH deoR-type" evidence="3">
    <location>
        <begin position="4"/>
        <end position="59"/>
    </location>
</feature>
<name>C4XG42_MYCFP</name>
<evidence type="ECO:0000256" key="1">
    <source>
        <dbReference type="ARBA" id="ARBA00023015"/>
    </source>
</evidence>
<evidence type="ECO:0000259" key="3">
    <source>
        <dbReference type="PROSITE" id="PS51000"/>
    </source>
</evidence>
<dbReference type="PROSITE" id="PS51000">
    <property type="entry name" value="HTH_DEOR_2"/>
    <property type="match status" value="1"/>
</dbReference>
<dbReference type="InterPro" id="IPR001034">
    <property type="entry name" value="DeoR_HTH"/>
</dbReference>